<dbReference type="InterPro" id="IPR036249">
    <property type="entry name" value="Thioredoxin-like_sf"/>
</dbReference>
<evidence type="ECO:0000259" key="3">
    <source>
        <dbReference type="PROSITE" id="PS51352"/>
    </source>
</evidence>
<organism evidence="4 5">
    <name type="scientific">Caulobacter ginsengisoli</name>
    <dbReference type="NCBI Taxonomy" id="400775"/>
    <lineage>
        <taxon>Bacteria</taxon>
        <taxon>Pseudomonadati</taxon>
        <taxon>Pseudomonadota</taxon>
        <taxon>Alphaproteobacteria</taxon>
        <taxon>Caulobacterales</taxon>
        <taxon>Caulobacteraceae</taxon>
        <taxon>Caulobacter</taxon>
    </lineage>
</organism>
<dbReference type="SUPFAM" id="SSF52833">
    <property type="entry name" value="Thioredoxin-like"/>
    <property type="match status" value="1"/>
</dbReference>
<evidence type="ECO:0000256" key="2">
    <source>
        <dbReference type="SAM" id="Phobius"/>
    </source>
</evidence>
<accession>A0ABU0IV20</accession>
<keyword evidence="1" id="KW-0676">Redox-active center</keyword>
<dbReference type="PANTHER" id="PTHR42852">
    <property type="entry name" value="THIOL:DISULFIDE INTERCHANGE PROTEIN DSBE"/>
    <property type="match status" value="1"/>
</dbReference>
<dbReference type="InterPro" id="IPR017937">
    <property type="entry name" value="Thioredoxin_CS"/>
</dbReference>
<comment type="caution">
    <text evidence="4">The sequence shown here is derived from an EMBL/GenBank/DDBJ whole genome shotgun (WGS) entry which is preliminary data.</text>
</comment>
<keyword evidence="2" id="KW-1133">Transmembrane helix</keyword>
<keyword evidence="5" id="KW-1185">Reference proteome</keyword>
<dbReference type="PANTHER" id="PTHR42852:SF18">
    <property type="entry name" value="CHROMOSOME UNDETERMINED SCAFFOLD_47, WHOLE GENOME SHOTGUN SEQUENCE"/>
    <property type="match status" value="1"/>
</dbReference>
<dbReference type="InterPro" id="IPR013766">
    <property type="entry name" value="Thioredoxin_domain"/>
</dbReference>
<sequence length="207" mass="22013">MSEVQPGSAKPDLLKWAIMGVALIGVAAVLYVIGGALFKPASSSTDLSQFKTGALAKLNPTTAPAGLPDNEFVNDKGEPLSMAAFKGKVTVLNFWATWCAPCKLELPSLGRLQSAYAPSQLTVVAISIDKPNLKPAILEELAKAPPLAFYNDETGAMPFRLKSGPAMGVPTTIIYDKHGRERARLEGGADWSGPDARRLIDHLLAED</sequence>
<name>A0ABU0IV20_9CAUL</name>
<feature type="domain" description="Thioredoxin" evidence="3">
    <location>
        <begin position="61"/>
        <end position="205"/>
    </location>
</feature>
<dbReference type="PROSITE" id="PS51352">
    <property type="entry name" value="THIOREDOXIN_2"/>
    <property type="match status" value="1"/>
</dbReference>
<keyword evidence="4" id="KW-0413">Isomerase</keyword>
<proteinExistence type="predicted"/>
<dbReference type="CDD" id="cd02966">
    <property type="entry name" value="TlpA_like_family"/>
    <property type="match status" value="1"/>
</dbReference>
<dbReference type="Proteomes" id="UP001228905">
    <property type="component" value="Unassembled WGS sequence"/>
</dbReference>
<dbReference type="EMBL" id="JAUSVS010000008">
    <property type="protein sequence ID" value="MDQ0465865.1"/>
    <property type="molecule type" value="Genomic_DNA"/>
</dbReference>
<dbReference type="RefSeq" id="WP_307351530.1">
    <property type="nucleotide sequence ID" value="NZ_JAUSVS010000008.1"/>
</dbReference>
<gene>
    <name evidence="4" type="ORF">QO010_003657</name>
</gene>
<feature type="transmembrane region" description="Helical" evidence="2">
    <location>
        <begin position="16"/>
        <end position="38"/>
    </location>
</feature>
<dbReference type="InterPro" id="IPR050553">
    <property type="entry name" value="Thioredoxin_ResA/DsbE_sf"/>
</dbReference>
<dbReference type="Pfam" id="PF00578">
    <property type="entry name" value="AhpC-TSA"/>
    <property type="match status" value="1"/>
</dbReference>
<evidence type="ECO:0000313" key="4">
    <source>
        <dbReference type="EMBL" id="MDQ0465865.1"/>
    </source>
</evidence>
<reference evidence="4 5" key="1">
    <citation type="submission" date="2023-07" db="EMBL/GenBank/DDBJ databases">
        <title>Genomic Encyclopedia of Type Strains, Phase IV (KMG-IV): sequencing the most valuable type-strain genomes for metagenomic binning, comparative biology and taxonomic classification.</title>
        <authorList>
            <person name="Goeker M."/>
        </authorList>
    </citation>
    <scope>NUCLEOTIDE SEQUENCE [LARGE SCALE GENOMIC DNA]</scope>
    <source>
        <strain evidence="4 5">DSM 18695</strain>
    </source>
</reference>
<protein>
    <submittedName>
        <fullName evidence="4">Thiol-disulfide isomerase/thioredoxin</fullName>
    </submittedName>
</protein>
<dbReference type="InterPro" id="IPR000866">
    <property type="entry name" value="AhpC/TSA"/>
</dbReference>
<dbReference type="PROSITE" id="PS00194">
    <property type="entry name" value="THIOREDOXIN_1"/>
    <property type="match status" value="1"/>
</dbReference>
<keyword evidence="2" id="KW-0472">Membrane</keyword>
<keyword evidence="2" id="KW-0812">Transmembrane</keyword>
<dbReference type="GO" id="GO:0016853">
    <property type="term" value="F:isomerase activity"/>
    <property type="evidence" value="ECO:0007669"/>
    <property type="project" value="UniProtKB-KW"/>
</dbReference>
<evidence type="ECO:0000256" key="1">
    <source>
        <dbReference type="ARBA" id="ARBA00023284"/>
    </source>
</evidence>
<evidence type="ECO:0000313" key="5">
    <source>
        <dbReference type="Proteomes" id="UP001228905"/>
    </source>
</evidence>
<dbReference type="Gene3D" id="3.40.30.10">
    <property type="entry name" value="Glutaredoxin"/>
    <property type="match status" value="1"/>
</dbReference>